<keyword evidence="3" id="KW-0560">Oxidoreductase</keyword>
<sequence length="148" mass="15631">MELKINGSTHQVDAAPETPLLWLIREDLGLTGTKFGCGLAQCGACTVMVDGMAVRSCVTPVEGVVGREIRTIESIESDALGQRVVAAWVKHQVAQCGYCQSGQVMAATALLQRTPRPTDAEIAAAMTNLCRCGTYNAIKTAIHELAAG</sequence>
<name>A0A1C2DRR9_9PSED</name>
<dbReference type="InterPro" id="IPR012675">
    <property type="entry name" value="Beta-grasp_dom_sf"/>
</dbReference>
<dbReference type="InterPro" id="IPR051452">
    <property type="entry name" value="Diverse_Oxidoreductases"/>
</dbReference>
<dbReference type="SUPFAM" id="SSF47741">
    <property type="entry name" value="CO dehydrogenase ISP C-domain like"/>
    <property type="match status" value="1"/>
</dbReference>
<evidence type="ECO:0000256" key="5">
    <source>
        <dbReference type="ARBA" id="ARBA00023014"/>
    </source>
</evidence>
<evidence type="ECO:0000256" key="4">
    <source>
        <dbReference type="ARBA" id="ARBA00023004"/>
    </source>
</evidence>
<evidence type="ECO:0000256" key="2">
    <source>
        <dbReference type="ARBA" id="ARBA00022723"/>
    </source>
</evidence>
<dbReference type="InterPro" id="IPR001041">
    <property type="entry name" value="2Fe-2S_ferredoxin-type"/>
</dbReference>
<dbReference type="CDD" id="cd00207">
    <property type="entry name" value="fer2"/>
    <property type="match status" value="1"/>
</dbReference>
<dbReference type="OrthoDB" id="9775084at2"/>
<keyword evidence="2" id="KW-0479">Metal-binding</keyword>
<comment type="caution">
    <text evidence="7">The sequence shown here is derived from an EMBL/GenBank/DDBJ whole genome shotgun (WGS) entry which is preliminary data.</text>
</comment>
<evidence type="ECO:0000313" key="8">
    <source>
        <dbReference type="Proteomes" id="UP000095143"/>
    </source>
</evidence>
<dbReference type="EMBL" id="MDEN01000065">
    <property type="protein sequence ID" value="OCX17460.1"/>
    <property type="molecule type" value="Genomic_DNA"/>
</dbReference>
<dbReference type="InterPro" id="IPR002888">
    <property type="entry name" value="2Fe-2S-bd"/>
</dbReference>
<dbReference type="GO" id="GO:0016491">
    <property type="term" value="F:oxidoreductase activity"/>
    <property type="evidence" value="ECO:0007669"/>
    <property type="project" value="UniProtKB-KW"/>
</dbReference>
<dbReference type="Gene3D" id="3.10.20.30">
    <property type="match status" value="1"/>
</dbReference>
<dbReference type="SUPFAM" id="SSF54292">
    <property type="entry name" value="2Fe-2S ferredoxin-like"/>
    <property type="match status" value="1"/>
</dbReference>
<dbReference type="GO" id="GO:0046872">
    <property type="term" value="F:metal ion binding"/>
    <property type="evidence" value="ECO:0007669"/>
    <property type="project" value="UniProtKB-KW"/>
</dbReference>
<dbReference type="InterPro" id="IPR036010">
    <property type="entry name" value="2Fe-2S_ferredoxin-like_sf"/>
</dbReference>
<dbReference type="PROSITE" id="PS51085">
    <property type="entry name" value="2FE2S_FER_2"/>
    <property type="match status" value="1"/>
</dbReference>
<dbReference type="RefSeq" id="WP_065990822.1">
    <property type="nucleotide sequence ID" value="NZ_MDEN01000065.1"/>
</dbReference>
<dbReference type="AlphaFoldDB" id="A0A1C2DRR9"/>
<dbReference type="InterPro" id="IPR006058">
    <property type="entry name" value="2Fe2S_fd_BS"/>
</dbReference>
<gene>
    <name evidence="7" type="ORF">BBI10_18340</name>
</gene>
<dbReference type="PANTHER" id="PTHR44379">
    <property type="entry name" value="OXIDOREDUCTASE WITH IRON-SULFUR SUBUNIT"/>
    <property type="match status" value="1"/>
</dbReference>
<reference evidence="7 8" key="1">
    <citation type="submission" date="2016-08" db="EMBL/GenBank/DDBJ databases">
        <title>Whole genome sequence of Pseudomonas graminis strain UASWS1507, a potential biological control agent for agriculture.</title>
        <authorList>
            <person name="Crovadore J."/>
            <person name="Calmin G."/>
            <person name="Chablais R."/>
            <person name="Cochard B."/>
            <person name="Lefort F."/>
        </authorList>
    </citation>
    <scope>NUCLEOTIDE SEQUENCE [LARGE SCALE GENOMIC DNA]</scope>
    <source>
        <strain evidence="7 8">UASWS1507</strain>
    </source>
</reference>
<protein>
    <submittedName>
        <fullName evidence="7">(2Fe-2S)-binding protein</fullName>
    </submittedName>
</protein>
<evidence type="ECO:0000256" key="3">
    <source>
        <dbReference type="ARBA" id="ARBA00023002"/>
    </source>
</evidence>
<dbReference type="InterPro" id="IPR036884">
    <property type="entry name" value="2Fe-2S-bd_dom_sf"/>
</dbReference>
<keyword evidence="5" id="KW-0411">Iron-sulfur</keyword>
<dbReference type="PANTHER" id="PTHR44379:SF2">
    <property type="entry name" value="BLR6218 PROTEIN"/>
    <property type="match status" value="1"/>
</dbReference>
<dbReference type="PROSITE" id="PS00197">
    <property type="entry name" value="2FE2S_FER_1"/>
    <property type="match status" value="1"/>
</dbReference>
<organism evidence="7 8">
    <name type="scientific">Pseudomonas graminis</name>
    <dbReference type="NCBI Taxonomy" id="158627"/>
    <lineage>
        <taxon>Bacteria</taxon>
        <taxon>Pseudomonadati</taxon>
        <taxon>Pseudomonadota</taxon>
        <taxon>Gammaproteobacteria</taxon>
        <taxon>Pseudomonadales</taxon>
        <taxon>Pseudomonadaceae</taxon>
        <taxon>Pseudomonas</taxon>
    </lineage>
</organism>
<accession>A0A1C2DRR9</accession>
<dbReference type="Proteomes" id="UP000095143">
    <property type="component" value="Unassembled WGS sequence"/>
</dbReference>
<evidence type="ECO:0000313" key="7">
    <source>
        <dbReference type="EMBL" id="OCX17460.1"/>
    </source>
</evidence>
<keyword evidence="1" id="KW-0001">2Fe-2S</keyword>
<proteinExistence type="predicted"/>
<dbReference type="GO" id="GO:0051537">
    <property type="term" value="F:2 iron, 2 sulfur cluster binding"/>
    <property type="evidence" value="ECO:0007669"/>
    <property type="project" value="UniProtKB-KW"/>
</dbReference>
<evidence type="ECO:0000259" key="6">
    <source>
        <dbReference type="PROSITE" id="PS51085"/>
    </source>
</evidence>
<evidence type="ECO:0000256" key="1">
    <source>
        <dbReference type="ARBA" id="ARBA00022714"/>
    </source>
</evidence>
<dbReference type="Pfam" id="PF01799">
    <property type="entry name" value="Fer2_2"/>
    <property type="match status" value="1"/>
</dbReference>
<dbReference type="Gene3D" id="1.10.150.120">
    <property type="entry name" value="[2Fe-2S]-binding domain"/>
    <property type="match status" value="1"/>
</dbReference>
<feature type="domain" description="2Fe-2S ferredoxin-type" evidence="6">
    <location>
        <begin position="1"/>
        <end position="75"/>
    </location>
</feature>
<keyword evidence="4" id="KW-0408">Iron</keyword>
<dbReference type="Pfam" id="PF00111">
    <property type="entry name" value="Fer2"/>
    <property type="match status" value="1"/>
</dbReference>